<dbReference type="GO" id="GO:0005737">
    <property type="term" value="C:cytoplasm"/>
    <property type="evidence" value="ECO:0007669"/>
    <property type="project" value="UniProtKB-SubCell"/>
</dbReference>
<keyword evidence="3" id="KW-0378">Hydrolase</keyword>
<evidence type="ECO:0000256" key="3">
    <source>
        <dbReference type="ARBA" id="ARBA00022801"/>
    </source>
</evidence>
<sequence>MSRHRFVKNIDIDEEMAEDSEEEGMSEEDAAALALSFSVAKPLLADLQPPIPDDSIRESLWHYFFDVEKAVSYLRKERQKGIVSPSKPDGPREKSTSIDPASEPRSLSALQRLAASRKAEHEKAKAQQQQQMPEESRPTVPPPQVDAPAKPLSKLAQLAAQRKAARAASGTSKVISGPPNSSSPVPAKAAQGEPGGKPVSKLAQRIAAAKAAKEQAEADNVKMSAMHGSGTTQSSGSHPPIADSRDMDVDSEEQVSPLFTFPSQLERDLPGKHKSVPTSVFFSSSTETGPSEFFTLLTTTPRICRALPGDPQQEALAKRRRRSEPGRDPFDELDPDEAVMKAREGTRLAPGAVKRT</sequence>
<evidence type="ECO:0000313" key="8">
    <source>
        <dbReference type="Proteomes" id="UP000620104"/>
    </source>
</evidence>
<dbReference type="AlphaFoldDB" id="A0A8H3TWR1"/>
<feature type="region of interest" description="Disordered" evidence="5">
    <location>
        <begin position="76"/>
        <end position="253"/>
    </location>
</feature>
<feature type="region of interest" description="Disordered" evidence="5">
    <location>
        <begin position="304"/>
        <end position="356"/>
    </location>
</feature>
<feature type="compositionally biased region" description="Low complexity" evidence="5">
    <location>
        <begin position="154"/>
        <end position="168"/>
    </location>
</feature>
<dbReference type="Pfam" id="PF08938">
    <property type="entry name" value="HBS1_N"/>
    <property type="match status" value="1"/>
</dbReference>
<comment type="caution">
    <text evidence="7">The sequence shown here is derived from an EMBL/GenBank/DDBJ whole genome shotgun (WGS) entry which is preliminary data.</text>
</comment>
<dbReference type="InterPro" id="IPR015033">
    <property type="entry name" value="HBS1-like_N"/>
</dbReference>
<evidence type="ECO:0000256" key="5">
    <source>
        <dbReference type="SAM" id="MobiDB-lite"/>
    </source>
</evidence>
<keyword evidence="4" id="KW-0648">Protein biosynthesis</keyword>
<feature type="compositionally biased region" description="Acidic residues" evidence="5">
    <location>
        <begin position="12"/>
        <end position="28"/>
    </location>
</feature>
<protein>
    <recommendedName>
        <fullName evidence="6">HBS1-like protein N-terminal domain-containing protein</fullName>
    </recommendedName>
</protein>
<feature type="domain" description="HBS1-like protein N-terminal" evidence="6">
    <location>
        <begin position="13"/>
        <end position="80"/>
    </location>
</feature>
<evidence type="ECO:0000256" key="1">
    <source>
        <dbReference type="ARBA" id="ARBA00004496"/>
    </source>
</evidence>
<evidence type="ECO:0000313" key="7">
    <source>
        <dbReference type="EMBL" id="GHJ88532.1"/>
    </source>
</evidence>
<feature type="compositionally biased region" description="Polar residues" evidence="5">
    <location>
        <begin position="169"/>
        <end position="184"/>
    </location>
</feature>
<evidence type="ECO:0000256" key="2">
    <source>
        <dbReference type="ARBA" id="ARBA00022490"/>
    </source>
</evidence>
<gene>
    <name evidence="7" type="ORF">NliqN6_4934</name>
</gene>
<feature type="region of interest" description="Disordered" evidence="5">
    <location>
        <begin position="1"/>
        <end position="28"/>
    </location>
</feature>
<reference evidence="7" key="1">
    <citation type="submission" date="2020-07" db="EMBL/GenBank/DDBJ databases">
        <title>Draft Genome Sequence of a Deep-Sea Yeast, Naganishia (Cryptococcus) liquefaciens strain N6.</title>
        <authorList>
            <person name="Han Y.W."/>
            <person name="Kajitani R."/>
            <person name="Morimoto H."/>
            <person name="Parhat M."/>
            <person name="Tsubouchi H."/>
            <person name="Bakenova O."/>
            <person name="Ogata M."/>
            <person name="Argunhan B."/>
            <person name="Aoki R."/>
            <person name="Kajiwara S."/>
            <person name="Itoh T."/>
            <person name="Iwasaki H."/>
        </authorList>
    </citation>
    <scope>NUCLEOTIDE SEQUENCE</scope>
    <source>
        <strain evidence="7">N6</strain>
    </source>
</reference>
<feature type="compositionally biased region" description="Low complexity" evidence="5">
    <location>
        <begin position="228"/>
        <end position="237"/>
    </location>
</feature>
<name>A0A8H3TWR1_9TREE</name>
<keyword evidence="2" id="KW-0963">Cytoplasm</keyword>
<dbReference type="GO" id="GO:0016787">
    <property type="term" value="F:hydrolase activity"/>
    <property type="evidence" value="ECO:0007669"/>
    <property type="project" value="UniProtKB-KW"/>
</dbReference>
<dbReference type="Proteomes" id="UP000620104">
    <property type="component" value="Unassembled WGS sequence"/>
</dbReference>
<evidence type="ECO:0000256" key="4">
    <source>
        <dbReference type="ARBA" id="ARBA00022917"/>
    </source>
</evidence>
<organism evidence="7 8">
    <name type="scientific">Naganishia liquefaciens</name>
    <dbReference type="NCBI Taxonomy" id="104408"/>
    <lineage>
        <taxon>Eukaryota</taxon>
        <taxon>Fungi</taxon>
        <taxon>Dikarya</taxon>
        <taxon>Basidiomycota</taxon>
        <taxon>Agaricomycotina</taxon>
        <taxon>Tremellomycetes</taxon>
        <taxon>Filobasidiales</taxon>
        <taxon>Filobasidiaceae</taxon>
        <taxon>Naganishia</taxon>
    </lineage>
</organism>
<accession>A0A8H3TWR1</accession>
<feature type="compositionally biased region" description="Basic and acidic residues" evidence="5">
    <location>
        <begin position="211"/>
        <end position="220"/>
    </location>
</feature>
<comment type="subcellular location">
    <subcellularLocation>
        <location evidence="1">Cytoplasm</location>
    </subcellularLocation>
</comment>
<evidence type="ECO:0000259" key="6">
    <source>
        <dbReference type="Pfam" id="PF08938"/>
    </source>
</evidence>
<dbReference type="EMBL" id="BLZA01000030">
    <property type="protein sequence ID" value="GHJ88532.1"/>
    <property type="molecule type" value="Genomic_DNA"/>
</dbReference>
<dbReference type="OrthoDB" id="342024at2759"/>
<keyword evidence="8" id="KW-1185">Reference proteome</keyword>
<dbReference type="GO" id="GO:0006412">
    <property type="term" value="P:translation"/>
    <property type="evidence" value="ECO:0007669"/>
    <property type="project" value="UniProtKB-KW"/>
</dbReference>
<proteinExistence type="predicted"/>